<dbReference type="Proteomes" id="UP001470230">
    <property type="component" value="Unassembled WGS sequence"/>
</dbReference>
<dbReference type="SMART" id="SM00239">
    <property type="entry name" value="C2"/>
    <property type="match status" value="1"/>
</dbReference>
<accession>A0ABR2L6M0</accession>
<dbReference type="InterPro" id="IPR000008">
    <property type="entry name" value="C2_dom"/>
</dbReference>
<evidence type="ECO:0000256" key="1">
    <source>
        <dbReference type="ARBA" id="ARBA00022723"/>
    </source>
</evidence>
<sequence length="279" mass="32684">MKCCCFKNSGESQLVRLYINIVEARTLLPSDINGWSDPFVKVSIGNSEFKQIYKSNYVERTLNPKWNETFIHFYNADKDLYQSSLRFQIYDHDAISSDLLGSVDIPLAPYSDHKWIEQWHKLRILDSEGHPLRCRGYIRLKIQCVLPNQYSFLTMDKSDQTNIHDTRTDSFDTHQEKINEITKQNQINSAQAEIQQRKQMTFNKNITEQARKNNSQNPIQMSSKRSKQNMPKEQQEPLLQEQNLAEDQMQSVDLRAPSNPQYDHIRPVFQDSNQQVPPS</sequence>
<dbReference type="CDD" id="cd00030">
    <property type="entry name" value="C2"/>
    <property type="match status" value="1"/>
</dbReference>
<reference evidence="5 6" key="1">
    <citation type="submission" date="2024-04" db="EMBL/GenBank/DDBJ databases">
        <title>Tritrichomonas musculus Genome.</title>
        <authorList>
            <person name="Alves-Ferreira E."/>
            <person name="Grigg M."/>
            <person name="Lorenzi H."/>
            <person name="Galac M."/>
        </authorList>
    </citation>
    <scope>NUCLEOTIDE SEQUENCE [LARGE SCALE GENOMIC DNA]</scope>
    <source>
        <strain evidence="5 6">EAF2021</strain>
    </source>
</reference>
<dbReference type="EMBL" id="JAPFFF010000001">
    <property type="protein sequence ID" value="KAK8898987.1"/>
    <property type="molecule type" value="Genomic_DNA"/>
</dbReference>
<keyword evidence="1" id="KW-0479">Metal-binding</keyword>
<dbReference type="Gene3D" id="2.60.40.150">
    <property type="entry name" value="C2 domain"/>
    <property type="match status" value="1"/>
</dbReference>
<feature type="domain" description="C2" evidence="4">
    <location>
        <begin position="1"/>
        <end position="120"/>
    </location>
</feature>
<feature type="compositionally biased region" description="Polar residues" evidence="3">
    <location>
        <begin position="270"/>
        <end position="279"/>
    </location>
</feature>
<comment type="caution">
    <text evidence="5">The sequence shown here is derived from an EMBL/GenBank/DDBJ whole genome shotgun (WGS) entry which is preliminary data.</text>
</comment>
<dbReference type="SUPFAM" id="SSF49562">
    <property type="entry name" value="C2 domain (Calcium/lipid-binding domain, CaLB)"/>
    <property type="match status" value="1"/>
</dbReference>
<dbReference type="PANTHER" id="PTHR45911:SF4">
    <property type="entry name" value="MULTIPLE C2 AND TRANSMEMBRANE DOMAIN-CONTAINING PROTEIN"/>
    <property type="match status" value="1"/>
</dbReference>
<feature type="region of interest" description="Disordered" evidence="3">
    <location>
        <begin position="208"/>
        <end position="279"/>
    </location>
</feature>
<protein>
    <recommendedName>
        <fullName evidence="4">C2 domain-containing protein</fullName>
    </recommendedName>
</protein>
<name>A0ABR2L6M0_9EUKA</name>
<organism evidence="5 6">
    <name type="scientific">Tritrichomonas musculus</name>
    <dbReference type="NCBI Taxonomy" id="1915356"/>
    <lineage>
        <taxon>Eukaryota</taxon>
        <taxon>Metamonada</taxon>
        <taxon>Parabasalia</taxon>
        <taxon>Tritrichomonadida</taxon>
        <taxon>Tritrichomonadidae</taxon>
        <taxon>Tritrichomonas</taxon>
    </lineage>
</organism>
<dbReference type="PROSITE" id="PS50004">
    <property type="entry name" value="C2"/>
    <property type="match status" value="1"/>
</dbReference>
<keyword evidence="2" id="KW-0106">Calcium</keyword>
<evidence type="ECO:0000259" key="4">
    <source>
        <dbReference type="PROSITE" id="PS50004"/>
    </source>
</evidence>
<dbReference type="PANTHER" id="PTHR45911">
    <property type="entry name" value="C2 DOMAIN-CONTAINING PROTEIN"/>
    <property type="match status" value="1"/>
</dbReference>
<keyword evidence="6" id="KW-1185">Reference proteome</keyword>
<gene>
    <name evidence="5" type="ORF">M9Y10_001283</name>
</gene>
<proteinExistence type="predicted"/>
<dbReference type="Pfam" id="PF00168">
    <property type="entry name" value="C2"/>
    <property type="match status" value="1"/>
</dbReference>
<dbReference type="InterPro" id="IPR035892">
    <property type="entry name" value="C2_domain_sf"/>
</dbReference>
<evidence type="ECO:0000313" key="6">
    <source>
        <dbReference type="Proteomes" id="UP001470230"/>
    </source>
</evidence>
<evidence type="ECO:0000256" key="3">
    <source>
        <dbReference type="SAM" id="MobiDB-lite"/>
    </source>
</evidence>
<dbReference type="PRINTS" id="PR00360">
    <property type="entry name" value="C2DOMAIN"/>
</dbReference>
<feature type="compositionally biased region" description="Polar residues" evidence="3">
    <location>
        <begin position="208"/>
        <end position="232"/>
    </location>
</feature>
<feature type="compositionally biased region" description="Low complexity" evidence="3">
    <location>
        <begin position="236"/>
        <end position="246"/>
    </location>
</feature>
<evidence type="ECO:0000256" key="2">
    <source>
        <dbReference type="ARBA" id="ARBA00022837"/>
    </source>
</evidence>
<evidence type="ECO:0000313" key="5">
    <source>
        <dbReference type="EMBL" id="KAK8898987.1"/>
    </source>
</evidence>